<dbReference type="Proteomes" id="UP000886520">
    <property type="component" value="Chromosome 20"/>
</dbReference>
<keyword evidence="2" id="KW-1185">Reference proteome</keyword>
<name>A0A9D4Z991_ADICA</name>
<reference evidence="1" key="1">
    <citation type="submission" date="2021-01" db="EMBL/GenBank/DDBJ databases">
        <title>Adiantum capillus-veneris genome.</title>
        <authorList>
            <person name="Fang Y."/>
            <person name="Liao Q."/>
        </authorList>
    </citation>
    <scope>NUCLEOTIDE SEQUENCE</scope>
    <source>
        <strain evidence="1">H3</strain>
        <tissue evidence="1">Leaf</tissue>
    </source>
</reference>
<proteinExistence type="predicted"/>
<dbReference type="AlphaFoldDB" id="A0A9D4Z991"/>
<accession>A0A9D4Z991</accession>
<dbReference type="EMBL" id="JABFUD020000020">
    <property type="protein sequence ID" value="KAI5064346.1"/>
    <property type="molecule type" value="Genomic_DNA"/>
</dbReference>
<protein>
    <submittedName>
        <fullName evidence="1">Uncharacterized protein</fullName>
    </submittedName>
</protein>
<comment type="caution">
    <text evidence="1">The sequence shown here is derived from an EMBL/GenBank/DDBJ whole genome shotgun (WGS) entry which is preliminary data.</text>
</comment>
<dbReference type="OrthoDB" id="1985603at2759"/>
<gene>
    <name evidence="1" type="ORF">GOP47_0021016</name>
</gene>
<organism evidence="1 2">
    <name type="scientific">Adiantum capillus-veneris</name>
    <name type="common">Maidenhair fern</name>
    <dbReference type="NCBI Taxonomy" id="13818"/>
    <lineage>
        <taxon>Eukaryota</taxon>
        <taxon>Viridiplantae</taxon>
        <taxon>Streptophyta</taxon>
        <taxon>Embryophyta</taxon>
        <taxon>Tracheophyta</taxon>
        <taxon>Polypodiopsida</taxon>
        <taxon>Polypodiidae</taxon>
        <taxon>Polypodiales</taxon>
        <taxon>Pteridineae</taxon>
        <taxon>Pteridaceae</taxon>
        <taxon>Vittarioideae</taxon>
        <taxon>Adiantum</taxon>
    </lineage>
</organism>
<evidence type="ECO:0000313" key="2">
    <source>
        <dbReference type="Proteomes" id="UP000886520"/>
    </source>
</evidence>
<evidence type="ECO:0000313" key="1">
    <source>
        <dbReference type="EMBL" id="KAI5064346.1"/>
    </source>
</evidence>
<sequence>MKRFYGKILEIPRWMVNKAEEIGVKWVQPVLEFKEDSLGNTDSHTMSSSGFMLQNVVRFGFDKSVVLEKIHSGIALGGIVQGLCHQGSHQFTTRNVFKGDSLEVSGPINTRVRGINTHFHNKDHHGVVSARFEVKDHTHFSCKYPEFVVKRSFTTVREFLSPSTPCLLKASENLQHLNNRS</sequence>